<dbReference type="GO" id="GO:0005524">
    <property type="term" value="F:ATP binding"/>
    <property type="evidence" value="ECO:0007669"/>
    <property type="project" value="UniProtKB-KW"/>
</dbReference>
<dbReference type="PANTHER" id="PTHR45639:SF4">
    <property type="entry name" value="HSC70CB, ISOFORM G"/>
    <property type="match status" value="1"/>
</dbReference>
<dbReference type="Gene3D" id="3.30.420.40">
    <property type="match status" value="2"/>
</dbReference>
<dbReference type="PROSITE" id="PS01036">
    <property type="entry name" value="HSP70_3"/>
    <property type="match status" value="1"/>
</dbReference>
<dbReference type="PANTHER" id="PTHR45639">
    <property type="entry name" value="HSC70CB, ISOFORM G-RELATED"/>
    <property type="match status" value="1"/>
</dbReference>
<dbReference type="InterPro" id="IPR043129">
    <property type="entry name" value="ATPase_NBD"/>
</dbReference>
<dbReference type="GO" id="GO:0046872">
    <property type="term" value="F:metal ion binding"/>
    <property type="evidence" value="ECO:0007669"/>
    <property type="project" value="UniProtKB-KW"/>
</dbReference>
<feature type="binding site" evidence="4">
    <location>
        <position position="862"/>
    </location>
    <ligand>
        <name>Cu cation</name>
        <dbReference type="ChEBI" id="CHEBI:23378"/>
    </ligand>
</feature>
<keyword evidence="8" id="KW-1185">Reference proteome</keyword>
<keyword evidence="5" id="KW-1015">Disulfide bond</keyword>
<dbReference type="CDD" id="cd02968">
    <property type="entry name" value="SCO"/>
    <property type="match status" value="1"/>
</dbReference>
<evidence type="ECO:0000313" key="7">
    <source>
        <dbReference type="EMBL" id="KAK1444799.1"/>
    </source>
</evidence>
<feature type="binding site" evidence="4">
    <location>
        <position position="952"/>
    </location>
    <ligand>
        <name>Cu cation</name>
        <dbReference type="ChEBI" id="CHEBI:23378"/>
    </ligand>
</feature>
<reference evidence="7" key="1">
    <citation type="submission" date="2023-08" db="EMBL/GenBank/DDBJ databases">
        <title>Draft sequence of the Babesia gibsoni genome.</title>
        <authorList>
            <person name="Yamagishi J.Y."/>
            <person name="Xuan X.X."/>
        </authorList>
    </citation>
    <scope>NUCLEOTIDE SEQUENCE</scope>
    <source>
        <strain evidence="7">Azabu</strain>
    </source>
</reference>
<dbReference type="InterPro" id="IPR003782">
    <property type="entry name" value="SCO1/SenC"/>
</dbReference>
<keyword evidence="4" id="KW-0186">Copper</keyword>
<sequence>MPVLGIDIGDGSATVATISKGAIDVVLNEVSQRYTPVCASFTQKRRLFGDQASPQLISNYRNSCRNIMSLVGRTIGGDEDLAVSQLDEFFSPNGLAACPNGYVGYNCAMESEPYDVNKVLAGYLGFLSDMADKYIGIPSRDVVIACPSWFSEVQKEAVKLAVHAAGLSCVNVLDECTAMALDYGVYRLKQLSDEKPTTVALVMIGHSHASAAVCDFYQNKAEMLAHVSRRDLGGRNLDLMLMKHMAEIFEKKYGCNPLENRKVRSKLEVVAVKTKRVLSANSESGFAAECLMEDNDLQGNITRDEFDEMCKKEFLPDLTEMLMECVNMCGKSVEEIAAVEIAGGVTRIPCVQKAISSIFGKQLSRTLNSDECVARGCVLDAAMRSISYRARQYRVFERTMRPISLAVVPGGDMEKLGSAEIAEILPAGSLKATPIETKLNLTAPVTLVASMGDPRNPADPHFLASIEVTKQLAPTQAEGVVAVCAAFDDQGRFAFTGVESHEFNVLARGHLFDFEEYAQFEAEARNKDRVENERLRTLNDFETLIYSVKEKMSGSHREYVAPELVGTLTTELNNWSNWLYDNYGETLEVLQDALQKVNAQWSPIERLHFEYSAKKNDMDAFLNDVQARYKLCCEDGPMWYGAPAEERLEFAQKLQAFDARIRQKMEEEKDHPRHLEPLFTMDQLHLECRKITSEIDEFCRRMRVQNERRKAEEAKAKEKAAAEAAGAKPAKEAGEEAAEEDAEEVDMNNGATYHDNHTTERLPKAFGQCVVRPFSSGRDGTPGKSILKNSMLSAVVCAGTAMGVYLLLDARRGNRRAIVQEERYGKPQLGGPFTLIDKNGKQRSLSDFRGKLVLIYFGFVNCPDICPVEMDKQTQVTEILDRRFGPIVQPLFITVDPRRDTVEKIAEYSKEYHPRLVPLTGTDGMIRDVAKKFRVYYNQGIKSTDEDYLIDHSIIHYLLDENGEFLEFYGKNVSAKEIADDIGKIIKKRNIKA</sequence>
<evidence type="ECO:0000256" key="3">
    <source>
        <dbReference type="ARBA" id="ARBA00022840"/>
    </source>
</evidence>
<dbReference type="GO" id="GO:0005829">
    <property type="term" value="C:cytosol"/>
    <property type="evidence" value="ECO:0007669"/>
    <property type="project" value="TreeGrafter"/>
</dbReference>
<dbReference type="InterPro" id="IPR029048">
    <property type="entry name" value="HSP70_C_sf"/>
</dbReference>
<dbReference type="InterPro" id="IPR018181">
    <property type="entry name" value="Heat_shock_70_CS"/>
</dbReference>
<comment type="similarity">
    <text evidence="1">Belongs to the SCO1/2 family.</text>
</comment>
<dbReference type="PRINTS" id="PR00301">
    <property type="entry name" value="HEATSHOCK70"/>
</dbReference>
<proteinExistence type="inferred from homology"/>
<keyword evidence="3" id="KW-0067">ATP-binding</keyword>
<dbReference type="Proteomes" id="UP001230268">
    <property type="component" value="Unassembled WGS sequence"/>
</dbReference>
<evidence type="ECO:0000313" key="8">
    <source>
        <dbReference type="Proteomes" id="UP001230268"/>
    </source>
</evidence>
<keyword evidence="2" id="KW-0547">Nucleotide-binding</keyword>
<feature type="disulfide bond" description="Redox-active" evidence="5">
    <location>
        <begin position="862"/>
        <end position="866"/>
    </location>
</feature>
<evidence type="ECO:0000256" key="1">
    <source>
        <dbReference type="ARBA" id="ARBA00010996"/>
    </source>
</evidence>
<dbReference type="FunFam" id="3.40.30.10:FF:000013">
    <property type="entry name" value="Blast:Protein SCO1 homolog, mitochondrial"/>
    <property type="match status" value="1"/>
</dbReference>
<dbReference type="GO" id="GO:0140662">
    <property type="term" value="F:ATP-dependent protein folding chaperone"/>
    <property type="evidence" value="ECO:0007669"/>
    <property type="project" value="InterPro"/>
</dbReference>
<dbReference type="Pfam" id="PF00012">
    <property type="entry name" value="HSP70"/>
    <property type="match status" value="1"/>
</dbReference>
<feature type="binding site" evidence="4">
    <location>
        <position position="866"/>
    </location>
    <ligand>
        <name>Cu cation</name>
        <dbReference type="ChEBI" id="CHEBI:23378"/>
    </ligand>
</feature>
<dbReference type="CDD" id="cd11732">
    <property type="entry name" value="ASKHA_NBD_HSP70_HSP105-110-like"/>
    <property type="match status" value="1"/>
</dbReference>
<dbReference type="InterPro" id="IPR036249">
    <property type="entry name" value="Thioredoxin-like_sf"/>
</dbReference>
<feature type="compositionally biased region" description="Acidic residues" evidence="6">
    <location>
        <begin position="735"/>
        <end position="744"/>
    </location>
</feature>
<feature type="compositionally biased region" description="Basic and acidic residues" evidence="6">
    <location>
        <begin position="710"/>
        <end position="721"/>
    </location>
</feature>
<protein>
    <submittedName>
        <fullName evidence="7">Hsp70 protein</fullName>
    </submittedName>
</protein>
<evidence type="ECO:0000256" key="6">
    <source>
        <dbReference type="SAM" id="MobiDB-lite"/>
    </source>
</evidence>
<evidence type="ECO:0000256" key="4">
    <source>
        <dbReference type="PIRSR" id="PIRSR603782-1"/>
    </source>
</evidence>
<dbReference type="EMBL" id="JAVEPI010000001">
    <property type="protein sequence ID" value="KAK1444799.1"/>
    <property type="molecule type" value="Genomic_DNA"/>
</dbReference>
<dbReference type="SUPFAM" id="SSF53067">
    <property type="entry name" value="Actin-like ATPase domain"/>
    <property type="match status" value="2"/>
</dbReference>
<comment type="caution">
    <text evidence="7">The sequence shown here is derived from an EMBL/GenBank/DDBJ whole genome shotgun (WGS) entry which is preliminary data.</text>
</comment>
<dbReference type="InterPro" id="IPR013126">
    <property type="entry name" value="Hsp_70_fam"/>
</dbReference>
<accession>A0AAD8PG91</accession>
<dbReference type="Gene3D" id="3.30.30.30">
    <property type="match status" value="1"/>
</dbReference>
<dbReference type="Gene3D" id="3.40.30.10">
    <property type="entry name" value="Glutaredoxin"/>
    <property type="match status" value="1"/>
</dbReference>
<name>A0AAD8PG91_BABGI</name>
<dbReference type="SUPFAM" id="SSF100934">
    <property type="entry name" value="Heat shock protein 70kD (HSP70), C-terminal subdomain"/>
    <property type="match status" value="1"/>
</dbReference>
<dbReference type="FunFam" id="3.90.640.10:FF:000004">
    <property type="entry name" value="Heat shock 70 kDa protein 4"/>
    <property type="match status" value="1"/>
</dbReference>
<dbReference type="Pfam" id="PF02630">
    <property type="entry name" value="SCO1-SenC"/>
    <property type="match status" value="1"/>
</dbReference>
<dbReference type="SUPFAM" id="SSF52833">
    <property type="entry name" value="Thioredoxin-like"/>
    <property type="match status" value="1"/>
</dbReference>
<evidence type="ECO:0000256" key="2">
    <source>
        <dbReference type="ARBA" id="ARBA00022741"/>
    </source>
</evidence>
<dbReference type="AlphaFoldDB" id="A0AAD8PG91"/>
<evidence type="ECO:0000256" key="5">
    <source>
        <dbReference type="PIRSR" id="PIRSR603782-2"/>
    </source>
</evidence>
<dbReference type="Gene3D" id="1.20.1270.10">
    <property type="match status" value="1"/>
</dbReference>
<gene>
    <name evidence="7" type="ORF">BgAZ_107050</name>
</gene>
<keyword evidence="4" id="KW-0479">Metal-binding</keyword>
<dbReference type="GO" id="GO:0005634">
    <property type="term" value="C:nucleus"/>
    <property type="evidence" value="ECO:0007669"/>
    <property type="project" value="TreeGrafter"/>
</dbReference>
<dbReference type="Gene3D" id="3.90.640.10">
    <property type="entry name" value="Actin, Chain A, domain 4"/>
    <property type="match status" value="1"/>
</dbReference>
<feature type="region of interest" description="Disordered" evidence="6">
    <location>
        <begin position="710"/>
        <end position="744"/>
    </location>
</feature>
<organism evidence="7 8">
    <name type="scientific">Babesia gibsoni</name>
    <dbReference type="NCBI Taxonomy" id="33632"/>
    <lineage>
        <taxon>Eukaryota</taxon>
        <taxon>Sar</taxon>
        <taxon>Alveolata</taxon>
        <taxon>Apicomplexa</taxon>
        <taxon>Aconoidasida</taxon>
        <taxon>Piroplasmida</taxon>
        <taxon>Babesiidae</taxon>
        <taxon>Babesia</taxon>
    </lineage>
</organism>